<evidence type="ECO:0000313" key="3">
    <source>
        <dbReference type="Proteomes" id="UP000683422"/>
    </source>
</evidence>
<name>A0A8F2D9C3_9CAUD</name>
<gene>
    <name evidence="2" type="primary">22</name>
    <name evidence="2" type="ORF">SEA_VANLEE_22</name>
</gene>
<dbReference type="EMBL" id="MZ028627">
    <property type="protein sequence ID" value="QWS68140.1"/>
    <property type="molecule type" value="Genomic_DNA"/>
</dbReference>
<reference evidence="2" key="1">
    <citation type="submission" date="2021-04" db="EMBL/GenBank/DDBJ databases">
        <authorList>
            <person name="Barnhill K.B."/>
            <person name="Biggs A.M."/>
            <person name="Bland J."/>
            <person name="Choudhary H.M."/>
            <person name="Crogan R.E."/>
            <person name="Finocchiaro A.B."/>
            <person name="Franco V."/>
            <person name="Fuller T.A."/>
            <person name="Hanwacker C.G."/>
            <person name="Howard Z.E."/>
            <person name="Iqbal M."/>
            <person name="Mathew A.M."/>
            <person name="Miller S."/>
            <person name="Padhye S."/>
            <person name="Rainey E."/>
            <person name="Rodriguez A."/>
            <person name="Stewart E."/>
            <person name="Otero L.A."/>
            <person name="Chase M.A."/>
            <person name="Pollenz R.S."/>
            <person name="Garlena R.A."/>
            <person name="Russell D.A."/>
            <person name="Jacobs-Sera D."/>
            <person name="Hatfull G.F."/>
        </authorList>
    </citation>
    <scope>NUCLEOTIDE SEQUENCE</scope>
</reference>
<protein>
    <submittedName>
        <fullName evidence="2">Minor tail protein</fullName>
    </submittedName>
</protein>
<proteinExistence type="predicted"/>
<feature type="compositionally biased region" description="Pro residues" evidence="1">
    <location>
        <begin position="1"/>
        <end position="10"/>
    </location>
</feature>
<dbReference type="RefSeq" id="YP_010755763.1">
    <property type="nucleotide sequence ID" value="NC_073474.1"/>
</dbReference>
<organism evidence="2 3">
    <name type="scientific">Gordonia phage VanLee</name>
    <dbReference type="NCBI Taxonomy" id="2845816"/>
    <lineage>
        <taxon>Viruses</taxon>
        <taxon>Duplodnaviria</taxon>
        <taxon>Heunggongvirae</taxon>
        <taxon>Uroviricota</taxon>
        <taxon>Caudoviricetes</taxon>
        <taxon>Kruegerviridae</taxon>
        <taxon>Vanleevirus</taxon>
        <taxon>Vanleevirus vanlee</taxon>
    </lineage>
</organism>
<evidence type="ECO:0000256" key="1">
    <source>
        <dbReference type="SAM" id="MobiDB-lite"/>
    </source>
</evidence>
<accession>A0A8F2D9C3</accession>
<dbReference type="GeneID" id="80020435"/>
<evidence type="ECO:0000313" key="2">
    <source>
        <dbReference type="EMBL" id="QWS68140.1"/>
    </source>
</evidence>
<feature type="region of interest" description="Disordered" evidence="1">
    <location>
        <begin position="1"/>
        <end position="20"/>
    </location>
</feature>
<sequence length="562" mass="59061">MTSPNYPGPALPEGTHTGDTAGQLQQITENSVKQHYRGPIEVAIANARAQAMNRMIMQPFSHLLAWLLNSEPEDWDTVAELKANLIPAIIKRVLGPLGRFITVGSDDDLDDEVAEELAPIRGAVTGVQDLAENIVAGVSGGIAAGVGAIAGSFSAIAQLLGMADGAQRIAIAAQQQIADLQNESTDPNFNGRTWSQIFSGAEGTGLSTDDWFGDSQIVIRGNSGYAGVLDVADVGHYAKQPVVQFVGDYQTASVVLGNKTTGGPQWTSVCIHADALLTQAVFARVNETQVQLGKVSRAGASWTWTPWYTASREQRDGDLLRIKSAANNNYLVQINGRTVLSGTDVANSIQKGSAYRYAAFTQERAQNIFGVQLGSYRIASFALADWLPPGAALTTPGWRLRRGTNTSVAQAVDHGATALMPSGFYTSNDQSSLVTINDLGTGQVAIQETGYYRLGAASSNMDNSDTSGAIGTQRGIENAWRPTFWVLFIDGTPAIGPIAAGAEVDVYLAAGQVIRPGVAAVWPMSGTLSGTDGSDGLGYGRSNITHLGAVGGAASFSGRKVA</sequence>
<dbReference type="Proteomes" id="UP000683422">
    <property type="component" value="Segment"/>
</dbReference>
<dbReference type="KEGG" id="vg:80020435"/>
<keyword evidence="3" id="KW-1185">Reference proteome</keyword>